<dbReference type="InterPro" id="IPR002372">
    <property type="entry name" value="PQQ_rpt_dom"/>
</dbReference>
<protein>
    <submittedName>
        <fullName evidence="3">Dehydrogenase</fullName>
    </submittedName>
</protein>
<reference evidence="3" key="1">
    <citation type="journal article" date="2020" name="mSystems">
        <title>Genome- and Community-Level Interaction Insights into Carbon Utilization and Element Cycling Functions of Hydrothermarchaeota in Hydrothermal Sediment.</title>
        <authorList>
            <person name="Zhou Z."/>
            <person name="Liu Y."/>
            <person name="Xu W."/>
            <person name="Pan J."/>
            <person name="Luo Z.H."/>
            <person name="Li M."/>
        </authorList>
    </citation>
    <scope>NUCLEOTIDE SEQUENCE [LARGE SCALE GENOMIC DNA]</scope>
    <source>
        <strain evidence="3">HyVt-28</strain>
    </source>
</reference>
<keyword evidence="1" id="KW-0812">Transmembrane</keyword>
<dbReference type="Proteomes" id="UP000886381">
    <property type="component" value="Unassembled WGS sequence"/>
</dbReference>
<gene>
    <name evidence="3" type="ORF">ENH14_03665</name>
</gene>
<evidence type="ECO:0000313" key="3">
    <source>
        <dbReference type="EMBL" id="HDL60535.1"/>
    </source>
</evidence>
<comment type="caution">
    <text evidence="3">The sequence shown here is derived from an EMBL/GenBank/DDBJ whole genome shotgun (WGS) entry which is preliminary data.</text>
</comment>
<proteinExistence type="predicted"/>
<evidence type="ECO:0000256" key="1">
    <source>
        <dbReference type="SAM" id="Phobius"/>
    </source>
</evidence>
<dbReference type="Gene3D" id="2.130.10.10">
    <property type="entry name" value="YVTN repeat-like/Quinoprotein amine dehydrogenase"/>
    <property type="match status" value="1"/>
</dbReference>
<organism evidence="3">
    <name type="scientific">candidate division WOR-3 bacterium</name>
    <dbReference type="NCBI Taxonomy" id="2052148"/>
    <lineage>
        <taxon>Bacteria</taxon>
        <taxon>Bacteria division WOR-3</taxon>
    </lineage>
</organism>
<keyword evidence="1" id="KW-0472">Membrane</keyword>
<dbReference type="AlphaFoldDB" id="A0A7V0Q6M4"/>
<accession>A0A7V0Q6M4</accession>
<dbReference type="SUPFAM" id="SSF50998">
    <property type="entry name" value="Quinoprotein alcohol dehydrogenase-like"/>
    <property type="match status" value="1"/>
</dbReference>
<dbReference type="InterPro" id="IPR015943">
    <property type="entry name" value="WD40/YVTN_repeat-like_dom_sf"/>
</dbReference>
<sequence>MRSMVVVIISGLILSGFIFEIADAQGGSPILWKGKVCENIEFQKTTESVYMSGEKIYAGCGYVDSVKGVLWYKGNISAFSRNGTKLWTQEVGFVRKIADFNGKLVIGVDISRGLSNWFGTLGKIWLLSENGSILVGNITFGSFFDFDSDGEFLYIGDGWWVGEGKSNETWGRVYKWKMDSDNFVEEWFVELNGTIGRVRVGDIIYAGAGAPSGYVMKHYFGYVYGLSKDGKLLWRLNTTWWVRDLELWNGDALVGTGFENVAGKLYLIDSAGKIKWMKDLFYIEDIEVSNNVAYVGGIKGQEGRLAAIDLTTGNIMWEASFPYRVKVIKEYNGNLLVGIGKFSQKQEENRTVIYTEGKLYVISAENGKILADFDTGYVRSITAGQGIAVIGTGSGEVYVFNLQKVIPQKSSICGVGVFLLLMFTILLFRNRD</sequence>
<feature type="domain" description="Pyrrolo-quinoline quinone repeat" evidence="2">
    <location>
        <begin position="221"/>
        <end position="369"/>
    </location>
</feature>
<name>A0A7V0Q6M4_UNCW3</name>
<dbReference type="InterPro" id="IPR018391">
    <property type="entry name" value="PQQ_b-propeller_rpt"/>
</dbReference>
<evidence type="ECO:0000259" key="2">
    <source>
        <dbReference type="Pfam" id="PF13360"/>
    </source>
</evidence>
<dbReference type="SMART" id="SM00564">
    <property type="entry name" value="PQQ"/>
    <property type="match status" value="4"/>
</dbReference>
<dbReference type="Pfam" id="PF13360">
    <property type="entry name" value="PQQ_2"/>
    <property type="match status" value="1"/>
</dbReference>
<feature type="transmembrane region" description="Helical" evidence="1">
    <location>
        <begin position="409"/>
        <end position="428"/>
    </location>
</feature>
<dbReference type="InterPro" id="IPR011047">
    <property type="entry name" value="Quinoprotein_ADH-like_sf"/>
</dbReference>
<dbReference type="EMBL" id="DRDR01000161">
    <property type="protein sequence ID" value="HDL60535.1"/>
    <property type="molecule type" value="Genomic_DNA"/>
</dbReference>
<keyword evidence="1" id="KW-1133">Transmembrane helix</keyword>